<feature type="transmembrane region" description="Helical" evidence="2">
    <location>
        <begin position="140"/>
        <end position="162"/>
    </location>
</feature>
<evidence type="ECO:0000313" key="3">
    <source>
        <dbReference type="WBParaSite" id="MCU_003048-RA"/>
    </source>
</evidence>
<proteinExistence type="predicted"/>
<evidence type="ECO:0000256" key="2">
    <source>
        <dbReference type="SAM" id="Phobius"/>
    </source>
</evidence>
<name>A0A5K3EVR1_MESCO</name>
<feature type="transmembrane region" description="Helical" evidence="2">
    <location>
        <begin position="380"/>
        <end position="408"/>
    </location>
</feature>
<protein>
    <submittedName>
        <fullName evidence="3">G-protein coupled receptors family 1 profile domain-containing protein</fullName>
    </submittedName>
</protein>
<feature type="transmembrane region" description="Helical" evidence="2">
    <location>
        <begin position="428"/>
        <end position="452"/>
    </location>
</feature>
<dbReference type="AlphaFoldDB" id="A0A5K3EVR1"/>
<dbReference type="WBParaSite" id="MCU_003048-RA">
    <property type="protein sequence ID" value="MCU_003048-RA"/>
    <property type="gene ID" value="MCU_003048"/>
</dbReference>
<feature type="transmembrane region" description="Helical" evidence="2">
    <location>
        <begin position="216"/>
        <end position="234"/>
    </location>
</feature>
<organism evidence="3">
    <name type="scientific">Mesocestoides corti</name>
    <name type="common">Flatworm</name>
    <dbReference type="NCBI Taxonomy" id="53468"/>
    <lineage>
        <taxon>Eukaryota</taxon>
        <taxon>Metazoa</taxon>
        <taxon>Spiralia</taxon>
        <taxon>Lophotrochozoa</taxon>
        <taxon>Platyhelminthes</taxon>
        <taxon>Cestoda</taxon>
        <taxon>Eucestoda</taxon>
        <taxon>Cyclophyllidea</taxon>
        <taxon>Mesocestoididae</taxon>
        <taxon>Mesocestoides</taxon>
    </lineage>
</organism>
<sequence length="608" mass="67439">MSGAASATTSTPSASDLVRHATEIRAILNNDSNFNTNGHSLSYEDGSARRFVSPSTATLTTASSSSPITVLLTGENPEEDDEAGPRRINSTAAVETRPHSSPIYPLSRISQACRHSRPQQDTSAKPLLKHFKTTLWIDRVLFVLGVILPLIVGTCFFLVHSFTNFASCRPVSATASSPNKFVNQICRAKLIQVVLQGAKDSDNEGRVAGSLQHECFPIILILVAILNWIPHFCWRRAVRQHLYRDTCLVASEMRGFRKTAQRELVAIASSINSVPFASSFMPFVREMRFKNSPRPTPIQRGGGDDTTITEPLGSFQLPKPENTVSPGDTGYESEMDLPSAAVMHLPRLRVSRDDHALNLFLAGWQNTDYYVRRFIAKHAVLGLFNGTALCLVAGVCAITQGVPFAGSFYCHPTEKSNTLYICLASTTFALNMAAFCLGSLAVTGLICSAVFFHRNFAHCRVYPESTLACGTKFDFQADLAASLVSRRNENFFSDYIRIQALARMQQRGSLFIARREVFNLRLSFIPGLTQTDFHFLNLICTENVSLFPDAVQLHVWLLRYVFLCRRLGPHGCGRSMLTANNVLRTEDLSNRMGFNKVRIRVDVCDQFC</sequence>
<keyword evidence="2" id="KW-0472">Membrane</keyword>
<keyword evidence="2" id="KW-0812">Transmembrane</keyword>
<keyword evidence="2" id="KW-1133">Transmembrane helix</keyword>
<reference evidence="3" key="1">
    <citation type="submission" date="2019-11" db="UniProtKB">
        <authorList>
            <consortium name="WormBaseParasite"/>
        </authorList>
    </citation>
    <scope>IDENTIFICATION</scope>
</reference>
<accession>A0A5K3EVR1</accession>
<feature type="region of interest" description="Disordered" evidence="1">
    <location>
        <begin position="292"/>
        <end position="327"/>
    </location>
</feature>
<evidence type="ECO:0000256" key="1">
    <source>
        <dbReference type="SAM" id="MobiDB-lite"/>
    </source>
</evidence>